<organism evidence="1 2">
    <name type="scientific">Durusdinium trenchii</name>
    <dbReference type="NCBI Taxonomy" id="1381693"/>
    <lineage>
        <taxon>Eukaryota</taxon>
        <taxon>Sar</taxon>
        <taxon>Alveolata</taxon>
        <taxon>Dinophyceae</taxon>
        <taxon>Suessiales</taxon>
        <taxon>Symbiodiniaceae</taxon>
        <taxon>Durusdinium</taxon>
    </lineage>
</organism>
<evidence type="ECO:0000313" key="1">
    <source>
        <dbReference type="EMBL" id="CAK9064299.1"/>
    </source>
</evidence>
<comment type="caution">
    <text evidence="1">The sequence shown here is derived from an EMBL/GenBank/DDBJ whole genome shotgun (WGS) entry which is preliminary data.</text>
</comment>
<keyword evidence="2" id="KW-1185">Reference proteome</keyword>
<evidence type="ECO:0000313" key="2">
    <source>
        <dbReference type="Proteomes" id="UP001642484"/>
    </source>
</evidence>
<reference evidence="1 2" key="1">
    <citation type="submission" date="2024-02" db="EMBL/GenBank/DDBJ databases">
        <authorList>
            <person name="Chen Y."/>
            <person name="Shah S."/>
            <person name="Dougan E. K."/>
            <person name="Thang M."/>
            <person name="Chan C."/>
        </authorList>
    </citation>
    <scope>NUCLEOTIDE SEQUENCE [LARGE SCALE GENOMIC DNA]</scope>
</reference>
<proteinExistence type="predicted"/>
<gene>
    <name evidence="1" type="ORF">CCMP2556_LOCUS31588</name>
</gene>
<protein>
    <submittedName>
        <fullName evidence="1">Uncharacterized protein</fullName>
    </submittedName>
</protein>
<name>A0ABP0NPE2_9DINO</name>
<dbReference type="EMBL" id="CAXAMN010021895">
    <property type="protein sequence ID" value="CAK9064299.1"/>
    <property type="molecule type" value="Genomic_DNA"/>
</dbReference>
<dbReference type="Proteomes" id="UP001642484">
    <property type="component" value="Unassembled WGS sequence"/>
</dbReference>
<accession>A0ABP0NPE2</accession>
<sequence length="159" mass="17211">MESLLARTKCFNRPRVGICEPQRSASRRRSPTEAMDVALAFEQLHDLRAQHRPRQLSDTGVRVSDTEGLVDTAAEEAVMGSQVYAALKEELRPTSITCGLASVAQDTVAVGVHDLQHTPTTCATQEHGYCVTATRLGTQKVQTACGTATKHPKKPTLIA</sequence>